<proteinExistence type="inferred from homology"/>
<dbReference type="InterPro" id="IPR012676">
    <property type="entry name" value="TGS-like"/>
</dbReference>
<evidence type="ECO:0000313" key="12">
    <source>
        <dbReference type="Proteomes" id="UP000268623"/>
    </source>
</evidence>
<keyword evidence="3" id="KW-0547">Nucleotide-binding</keyword>
<evidence type="ECO:0000256" key="1">
    <source>
        <dbReference type="ARBA" id="ARBA00013251"/>
    </source>
</evidence>
<comment type="caution">
    <text evidence="11">The sequence shown here is derived from an EMBL/GenBank/DDBJ whole genome shotgun (WGS) entry which is preliminary data.</text>
</comment>
<dbReference type="GO" id="GO:0005886">
    <property type="term" value="C:plasma membrane"/>
    <property type="evidence" value="ECO:0007669"/>
    <property type="project" value="TreeGrafter"/>
</dbReference>
<dbReference type="InterPro" id="IPR004095">
    <property type="entry name" value="TGS"/>
</dbReference>
<dbReference type="InterPro" id="IPR007685">
    <property type="entry name" value="RelA_SpoT"/>
</dbReference>
<dbReference type="PROSITE" id="PS51880">
    <property type="entry name" value="TGS"/>
    <property type="match status" value="1"/>
</dbReference>
<dbReference type="Pfam" id="PF04607">
    <property type="entry name" value="RelA_SpoT"/>
    <property type="match status" value="1"/>
</dbReference>
<name>A0A3M9XRF6_9HYPH</name>
<dbReference type="GO" id="GO:0015969">
    <property type="term" value="P:guanosine tetraphosphate metabolic process"/>
    <property type="evidence" value="ECO:0007669"/>
    <property type="project" value="InterPro"/>
</dbReference>
<feature type="domain" description="HD" evidence="9">
    <location>
        <begin position="45"/>
        <end position="144"/>
    </location>
</feature>
<evidence type="ECO:0000256" key="7">
    <source>
        <dbReference type="RuleBase" id="RU003847"/>
    </source>
</evidence>
<organism evidence="11 12">
    <name type="scientific">Methylocystis hirsuta</name>
    <dbReference type="NCBI Taxonomy" id="369798"/>
    <lineage>
        <taxon>Bacteria</taxon>
        <taxon>Pseudomonadati</taxon>
        <taxon>Pseudomonadota</taxon>
        <taxon>Alphaproteobacteria</taxon>
        <taxon>Hyphomicrobiales</taxon>
        <taxon>Methylocystaceae</taxon>
        <taxon>Methylocystis</taxon>
    </lineage>
</organism>
<keyword evidence="12" id="KW-1185">Reference proteome</keyword>
<gene>
    <name evidence="11" type="ORF">D1O30_15745</name>
</gene>
<feature type="domain" description="TGS" evidence="10">
    <location>
        <begin position="390"/>
        <end position="451"/>
    </location>
</feature>
<dbReference type="InterPro" id="IPR033655">
    <property type="entry name" value="TGS_RelA/SpoT"/>
</dbReference>
<dbReference type="FunFam" id="1.10.3210.10:FF:000001">
    <property type="entry name" value="GTP pyrophosphokinase RelA"/>
    <property type="match status" value="1"/>
</dbReference>
<dbReference type="Gene3D" id="1.10.3210.10">
    <property type="entry name" value="Hypothetical protein af1432"/>
    <property type="match status" value="1"/>
</dbReference>
<dbReference type="InterPro" id="IPR004811">
    <property type="entry name" value="RelA/Spo_fam"/>
</dbReference>
<dbReference type="SUPFAM" id="SSF109604">
    <property type="entry name" value="HD-domain/PDEase-like"/>
    <property type="match status" value="1"/>
</dbReference>
<dbReference type="GO" id="GO:0008728">
    <property type="term" value="F:GTP diphosphokinase activity"/>
    <property type="evidence" value="ECO:0007669"/>
    <property type="project" value="UniProtKB-EC"/>
</dbReference>
<dbReference type="SUPFAM" id="SSF81271">
    <property type="entry name" value="TGS-like"/>
    <property type="match status" value="1"/>
</dbReference>
<dbReference type="GO" id="GO:0005525">
    <property type="term" value="F:GTP binding"/>
    <property type="evidence" value="ECO:0007669"/>
    <property type="project" value="UniProtKB-KW"/>
</dbReference>
<dbReference type="OrthoDB" id="9805041at2"/>
<dbReference type="PROSITE" id="PS51671">
    <property type="entry name" value="ACT"/>
    <property type="match status" value="1"/>
</dbReference>
<protein>
    <recommendedName>
        <fullName evidence="2">GTP pyrophosphokinase rsh</fullName>
        <ecNumber evidence="1">2.7.6.5</ecNumber>
    </recommendedName>
    <alternativeName>
        <fullName evidence="5">(p)ppGpp synthase</fullName>
    </alternativeName>
    <alternativeName>
        <fullName evidence="4">ATP:GTP 3'-pyrophosphotransferase</fullName>
    </alternativeName>
</protein>
<dbReference type="InterPro" id="IPR043519">
    <property type="entry name" value="NT_sf"/>
</dbReference>
<feature type="domain" description="ACT" evidence="8">
    <location>
        <begin position="662"/>
        <end position="736"/>
    </location>
</feature>
<dbReference type="Pfam" id="PF13291">
    <property type="entry name" value="ACT_4"/>
    <property type="match status" value="1"/>
</dbReference>
<evidence type="ECO:0000256" key="3">
    <source>
        <dbReference type="ARBA" id="ARBA00023134"/>
    </source>
</evidence>
<reference evidence="11 12" key="1">
    <citation type="submission" date="2018-08" db="EMBL/GenBank/DDBJ databases">
        <title>Genome sequence of Methylocystis hirsuta CSC1, a methanotroph able to accumulate PHAs.</title>
        <authorList>
            <person name="Bordel S."/>
            <person name="Rodriguez E."/>
            <person name="Gancedo J."/>
            <person name="Munoz R."/>
        </authorList>
    </citation>
    <scope>NUCLEOTIDE SEQUENCE [LARGE SCALE GENOMIC DNA]</scope>
    <source>
        <strain evidence="11 12">CSC1</strain>
    </source>
</reference>
<dbReference type="InterPro" id="IPR002912">
    <property type="entry name" value="ACT_dom"/>
</dbReference>
<dbReference type="Proteomes" id="UP000268623">
    <property type="component" value="Unassembled WGS sequence"/>
</dbReference>
<sequence length="736" mass="81503">MMRQYELVERVRKYNPRVDEDLLNRAYVYAMKAHGAQTRASGDPYFSHPLEVAAILTDLKLDDATIVAAVLHDTLEDTDATREEIDRLFGEQIGKLVEGLTKIEKLDLVTKQARQGENFRKLLLAVAEDVRVLLVKLADRLHNMRTLHFVPQEKRARIAQETLDIYAPLAGRMGMQRLREELEGLAFRHLMPEAHQTIEQRLHDLRAKNGRIIKRIEDELTKEFEARGITAAVTGRQKTTFSVWRKMERKSISFEQLSDIFGFRIIVGAVEDCYRALGVVHTKWPNVPGRFKDYISTPKQNDYRSIHTTVIGPGHQRVELQIRTAEMHEIARFGIAAHALYKDAVGAHGREQLAKESRAFRWLQETLDLLAHGDNPEEFLEHTRLELFQDQVFCFTPKGGLIALPRGATPIDFAYAVHTKLGDSAVGAKINGRVAPVLSQLKNGDEVEIIRAEGHVPPAAWEGAVATGKARAAIRRATRDAVRQQYAGLGRQIVERAFERAGRVWSEEKLKAALTRLARPSVEDALAAVGRGEIYSGDVVKAVYPDFSEERKAGPAAIGPGEPGWFGVKANANVVFKAPGAKDDGGGAIPIRGLRGDAPVRFAPDGGAVPGDRIVGIFTPGEGITIYPIQSPSLTAFDDQPERWLDVRWDIEAGSSALFPVRIVATAINEPGTLGALATLIGETGANIDNISFKAHSPDFREMTFDLEVADLKHLNGVVTRLRASALVSKVERMIG</sequence>
<dbReference type="GO" id="GO:0042594">
    <property type="term" value="P:response to starvation"/>
    <property type="evidence" value="ECO:0007669"/>
    <property type="project" value="TreeGrafter"/>
</dbReference>
<dbReference type="CDD" id="cd00077">
    <property type="entry name" value="HDc"/>
    <property type="match status" value="1"/>
</dbReference>
<dbReference type="GO" id="GO:0015949">
    <property type="term" value="P:nucleobase-containing small molecule interconversion"/>
    <property type="evidence" value="ECO:0007669"/>
    <property type="project" value="UniProtKB-ARBA"/>
</dbReference>
<dbReference type="InterPro" id="IPR045865">
    <property type="entry name" value="ACT-like_dom_sf"/>
</dbReference>
<dbReference type="SMART" id="SM00471">
    <property type="entry name" value="HDc"/>
    <property type="match status" value="1"/>
</dbReference>
<dbReference type="PANTHER" id="PTHR21262">
    <property type="entry name" value="GUANOSINE-3',5'-BIS DIPHOSPHATE 3'-PYROPHOSPHOHYDROLASE"/>
    <property type="match status" value="1"/>
</dbReference>
<dbReference type="InterPro" id="IPR045600">
    <property type="entry name" value="RelA/SpoT_AH_RIS"/>
</dbReference>
<keyword evidence="11" id="KW-0378">Hydrolase</keyword>
<dbReference type="SMART" id="SM00954">
    <property type="entry name" value="RelA_SpoT"/>
    <property type="match status" value="1"/>
</dbReference>
<dbReference type="PANTHER" id="PTHR21262:SF36">
    <property type="entry name" value="BIFUNCTIONAL (P)PPGPP SYNTHASE_HYDROLASE SPOT"/>
    <property type="match status" value="1"/>
</dbReference>
<keyword evidence="3" id="KW-0342">GTP-binding</keyword>
<dbReference type="PROSITE" id="PS51831">
    <property type="entry name" value="HD"/>
    <property type="match status" value="1"/>
</dbReference>
<dbReference type="InterPro" id="IPR006674">
    <property type="entry name" value="HD_domain"/>
</dbReference>
<dbReference type="SUPFAM" id="SSF81301">
    <property type="entry name" value="Nucleotidyltransferase"/>
    <property type="match status" value="1"/>
</dbReference>
<dbReference type="CDD" id="cd04876">
    <property type="entry name" value="ACT_RelA-SpoT"/>
    <property type="match status" value="1"/>
</dbReference>
<dbReference type="Pfam" id="PF19296">
    <property type="entry name" value="RelA_AH_RIS"/>
    <property type="match status" value="1"/>
</dbReference>
<dbReference type="Gene3D" id="3.30.460.10">
    <property type="entry name" value="Beta Polymerase, domain 2"/>
    <property type="match status" value="1"/>
</dbReference>
<dbReference type="Gene3D" id="3.10.20.30">
    <property type="match status" value="1"/>
</dbReference>
<evidence type="ECO:0000259" key="10">
    <source>
        <dbReference type="PROSITE" id="PS51880"/>
    </source>
</evidence>
<evidence type="ECO:0000259" key="9">
    <source>
        <dbReference type="PROSITE" id="PS51831"/>
    </source>
</evidence>
<evidence type="ECO:0000259" key="8">
    <source>
        <dbReference type="PROSITE" id="PS51671"/>
    </source>
</evidence>
<dbReference type="InterPro" id="IPR012675">
    <property type="entry name" value="Beta-grasp_dom_sf"/>
</dbReference>
<dbReference type="FunFam" id="3.10.20.30:FF:000002">
    <property type="entry name" value="GTP pyrophosphokinase (RelA/SpoT)"/>
    <property type="match status" value="1"/>
</dbReference>
<dbReference type="EC" id="2.7.6.5" evidence="1"/>
<evidence type="ECO:0000256" key="4">
    <source>
        <dbReference type="ARBA" id="ARBA00029754"/>
    </source>
</evidence>
<dbReference type="RefSeq" id="WP_123176734.1">
    <property type="nucleotide sequence ID" value="NZ_QWDD01000001.1"/>
</dbReference>
<dbReference type="Pfam" id="PF02824">
    <property type="entry name" value="TGS"/>
    <property type="match status" value="1"/>
</dbReference>
<comment type="function">
    <text evidence="7">In eubacteria ppGpp (guanosine 3'-diphosphate 5'-diphosphate) is a mediator of the stringent response that coordinates a variety of cellular activities in response to changes in nutritional abundance.</text>
</comment>
<dbReference type="CDD" id="cd05399">
    <property type="entry name" value="NT_Rel-Spo_like"/>
    <property type="match status" value="1"/>
</dbReference>
<dbReference type="InterPro" id="IPR003607">
    <property type="entry name" value="HD/PDEase_dom"/>
</dbReference>
<comment type="catalytic activity">
    <reaction evidence="6">
        <text>GTP + ATP = guanosine 3'-diphosphate 5'-triphosphate + AMP</text>
        <dbReference type="Rhea" id="RHEA:22088"/>
        <dbReference type="ChEBI" id="CHEBI:30616"/>
        <dbReference type="ChEBI" id="CHEBI:37565"/>
        <dbReference type="ChEBI" id="CHEBI:142410"/>
        <dbReference type="ChEBI" id="CHEBI:456215"/>
        <dbReference type="EC" id="2.7.6.5"/>
    </reaction>
</comment>
<comment type="similarity">
    <text evidence="7">Belongs to the relA/spoT family.</text>
</comment>
<evidence type="ECO:0000256" key="6">
    <source>
        <dbReference type="ARBA" id="ARBA00048244"/>
    </source>
</evidence>
<dbReference type="EMBL" id="QWDD01000001">
    <property type="protein sequence ID" value="RNJ50823.1"/>
    <property type="molecule type" value="Genomic_DNA"/>
</dbReference>
<dbReference type="CDD" id="cd01668">
    <property type="entry name" value="TGS_RSH"/>
    <property type="match status" value="1"/>
</dbReference>
<dbReference type="SUPFAM" id="SSF55021">
    <property type="entry name" value="ACT-like"/>
    <property type="match status" value="1"/>
</dbReference>
<dbReference type="Gene3D" id="3.30.70.260">
    <property type="match status" value="1"/>
</dbReference>
<dbReference type="GO" id="GO:0008893">
    <property type="term" value="F:guanosine-3',5'-bis(diphosphate) 3'-diphosphatase activity"/>
    <property type="evidence" value="ECO:0007669"/>
    <property type="project" value="TreeGrafter"/>
</dbReference>
<dbReference type="AlphaFoldDB" id="A0A3M9XRF6"/>
<dbReference type="NCBIfam" id="TIGR00691">
    <property type="entry name" value="spoT_relA"/>
    <property type="match status" value="1"/>
</dbReference>
<evidence type="ECO:0000256" key="5">
    <source>
        <dbReference type="ARBA" id="ARBA00032407"/>
    </source>
</evidence>
<accession>A0A3M9XRF6</accession>
<evidence type="ECO:0000313" key="11">
    <source>
        <dbReference type="EMBL" id="RNJ50823.1"/>
    </source>
</evidence>
<dbReference type="Pfam" id="PF13328">
    <property type="entry name" value="HD_4"/>
    <property type="match status" value="1"/>
</dbReference>
<dbReference type="FunFam" id="3.30.460.10:FF:000001">
    <property type="entry name" value="GTP pyrophosphokinase RelA"/>
    <property type="match status" value="1"/>
</dbReference>
<evidence type="ECO:0000256" key="2">
    <source>
        <dbReference type="ARBA" id="ARBA00014315"/>
    </source>
</evidence>